<feature type="transmembrane region" description="Helical" evidence="5">
    <location>
        <begin position="20"/>
        <end position="38"/>
    </location>
</feature>
<reference evidence="6 7" key="1">
    <citation type="submission" date="2019-09" db="EMBL/GenBank/DDBJ databases">
        <title>Goodfellowia gen. nov., a new genus of the Pseudonocardineae related to Actinoalloteichus, containing Goodfellowia coeruleoviolacea gen. nov., comb. nov. gen. nov., comb. nov.</title>
        <authorList>
            <person name="Labeda D."/>
        </authorList>
    </citation>
    <scope>NUCLEOTIDE SEQUENCE [LARGE SCALE GENOMIC DNA]</scope>
    <source>
        <strain evidence="6 7">AN110305</strain>
    </source>
</reference>
<protein>
    <submittedName>
        <fullName evidence="6">MFS transporter</fullName>
    </submittedName>
</protein>
<dbReference type="SUPFAM" id="SSF103473">
    <property type="entry name" value="MFS general substrate transporter"/>
    <property type="match status" value="1"/>
</dbReference>
<feature type="transmembrane region" description="Helical" evidence="5">
    <location>
        <begin position="338"/>
        <end position="361"/>
    </location>
</feature>
<dbReference type="OrthoDB" id="151222at2"/>
<dbReference type="CDD" id="cd17393">
    <property type="entry name" value="MFS_MosC_like"/>
    <property type="match status" value="1"/>
</dbReference>
<dbReference type="InterPro" id="IPR051788">
    <property type="entry name" value="MFS_Transporter"/>
</dbReference>
<organism evidence="6 7">
    <name type="scientific">Solihabitans fulvus</name>
    <dbReference type="NCBI Taxonomy" id="1892852"/>
    <lineage>
        <taxon>Bacteria</taxon>
        <taxon>Bacillati</taxon>
        <taxon>Actinomycetota</taxon>
        <taxon>Actinomycetes</taxon>
        <taxon>Pseudonocardiales</taxon>
        <taxon>Pseudonocardiaceae</taxon>
        <taxon>Solihabitans</taxon>
    </lineage>
</organism>
<sequence length="392" mass="39537">MSDAPRSGVAGAATRQARSARVATALVFALHAAVFASWTPHIPLVKDHLGLHDGTLGLALLGAPVGSVCAMLLAGHAVARWGSRRVVFATLLGYLACGPLLGLAWSPGALFGALALWGAFQGSLDVAMNAQGVAVEQAYGRPILSSFHAWWSLGAFAGTGLGALAIAMGIDLTVQLTGLAVLLGAAAWPLIRRMLGDDGATEEHHLGVPWRDRRIMLLAALMFAGLLCEGAVGDWAAVYLRDSLGVPASSAGLGYAAFAVAMFAGRAMGDRWVARYGAARVVATLAALGAVGLGCALLVGQPWLALIGFAAFGLGLACIVPVAFSAAAAGSDGHAGQAIAGVATAGWAGFLLGPPLIGLLAQASSRPVALALLPLLCVGIVAGARNLPGRAR</sequence>
<evidence type="ECO:0000256" key="5">
    <source>
        <dbReference type="SAM" id="Phobius"/>
    </source>
</evidence>
<dbReference type="PANTHER" id="PTHR23514:SF13">
    <property type="entry name" value="INNER MEMBRANE PROTEIN YBJJ"/>
    <property type="match status" value="1"/>
</dbReference>
<feature type="transmembrane region" description="Helical" evidence="5">
    <location>
        <begin position="277"/>
        <end position="299"/>
    </location>
</feature>
<feature type="transmembrane region" description="Helical" evidence="5">
    <location>
        <begin position="244"/>
        <end position="265"/>
    </location>
</feature>
<evidence type="ECO:0000256" key="3">
    <source>
        <dbReference type="ARBA" id="ARBA00022989"/>
    </source>
</evidence>
<dbReference type="InterPro" id="IPR036259">
    <property type="entry name" value="MFS_trans_sf"/>
</dbReference>
<feature type="transmembrane region" description="Helical" evidence="5">
    <location>
        <begin position="111"/>
        <end position="128"/>
    </location>
</feature>
<dbReference type="GO" id="GO:0016020">
    <property type="term" value="C:membrane"/>
    <property type="evidence" value="ECO:0007669"/>
    <property type="project" value="UniProtKB-SubCell"/>
</dbReference>
<evidence type="ECO:0000256" key="1">
    <source>
        <dbReference type="ARBA" id="ARBA00004141"/>
    </source>
</evidence>
<keyword evidence="2 5" id="KW-0812">Transmembrane</keyword>
<name>A0A5B2WSV9_9PSEU</name>
<accession>A0A5B2WSV9</accession>
<keyword evidence="3 5" id="KW-1133">Transmembrane helix</keyword>
<dbReference type="InterPro" id="IPR011701">
    <property type="entry name" value="MFS"/>
</dbReference>
<reference evidence="6 7" key="2">
    <citation type="submission" date="2019-09" db="EMBL/GenBank/DDBJ databases">
        <authorList>
            <person name="Jin C."/>
        </authorList>
    </citation>
    <scope>NUCLEOTIDE SEQUENCE [LARGE SCALE GENOMIC DNA]</scope>
    <source>
        <strain evidence="6 7">AN110305</strain>
    </source>
</reference>
<evidence type="ECO:0000256" key="2">
    <source>
        <dbReference type="ARBA" id="ARBA00022692"/>
    </source>
</evidence>
<gene>
    <name evidence="6" type="ORF">F0L68_33810</name>
</gene>
<dbReference type="Gene3D" id="1.20.1250.20">
    <property type="entry name" value="MFS general substrate transporter like domains"/>
    <property type="match status" value="2"/>
</dbReference>
<feature type="transmembrane region" description="Helical" evidence="5">
    <location>
        <begin position="215"/>
        <end position="238"/>
    </location>
</feature>
<feature type="transmembrane region" description="Helical" evidence="5">
    <location>
        <begin position="58"/>
        <end position="79"/>
    </location>
</feature>
<comment type="caution">
    <text evidence="6">The sequence shown here is derived from an EMBL/GenBank/DDBJ whole genome shotgun (WGS) entry which is preliminary data.</text>
</comment>
<proteinExistence type="predicted"/>
<dbReference type="RefSeq" id="WP_149853957.1">
    <property type="nucleotide sequence ID" value="NZ_VUOB01000070.1"/>
</dbReference>
<feature type="transmembrane region" description="Helical" evidence="5">
    <location>
        <begin position="367"/>
        <end position="387"/>
    </location>
</feature>
<feature type="transmembrane region" description="Helical" evidence="5">
    <location>
        <begin position="86"/>
        <end position="105"/>
    </location>
</feature>
<dbReference type="GO" id="GO:0022857">
    <property type="term" value="F:transmembrane transporter activity"/>
    <property type="evidence" value="ECO:0007669"/>
    <property type="project" value="InterPro"/>
</dbReference>
<keyword evidence="4 5" id="KW-0472">Membrane</keyword>
<dbReference type="Proteomes" id="UP000323454">
    <property type="component" value="Unassembled WGS sequence"/>
</dbReference>
<feature type="transmembrane region" description="Helical" evidence="5">
    <location>
        <begin position="176"/>
        <end position="195"/>
    </location>
</feature>
<evidence type="ECO:0000256" key="4">
    <source>
        <dbReference type="ARBA" id="ARBA00023136"/>
    </source>
</evidence>
<keyword evidence="7" id="KW-1185">Reference proteome</keyword>
<feature type="transmembrane region" description="Helical" evidence="5">
    <location>
        <begin position="149"/>
        <end position="170"/>
    </location>
</feature>
<evidence type="ECO:0000313" key="6">
    <source>
        <dbReference type="EMBL" id="KAA2252977.1"/>
    </source>
</evidence>
<dbReference type="Pfam" id="PF07690">
    <property type="entry name" value="MFS_1"/>
    <property type="match status" value="1"/>
</dbReference>
<evidence type="ECO:0000313" key="7">
    <source>
        <dbReference type="Proteomes" id="UP000323454"/>
    </source>
</evidence>
<dbReference type="PANTHER" id="PTHR23514">
    <property type="entry name" value="BYPASS OF STOP CODON PROTEIN 6"/>
    <property type="match status" value="1"/>
</dbReference>
<comment type="subcellular location">
    <subcellularLocation>
        <location evidence="1">Membrane</location>
        <topology evidence="1">Multi-pass membrane protein</topology>
    </subcellularLocation>
</comment>
<dbReference type="AlphaFoldDB" id="A0A5B2WSV9"/>
<feature type="transmembrane region" description="Helical" evidence="5">
    <location>
        <begin position="305"/>
        <end position="326"/>
    </location>
</feature>
<dbReference type="EMBL" id="VUOB01000070">
    <property type="protein sequence ID" value="KAA2252977.1"/>
    <property type="molecule type" value="Genomic_DNA"/>
</dbReference>